<dbReference type="EMBL" id="AZBU02000009">
    <property type="protein sequence ID" value="TKR65250.1"/>
    <property type="molecule type" value="Genomic_DNA"/>
</dbReference>
<reference evidence="1 2" key="1">
    <citation type="journal article" date="2015" name="Genome Biol.">
        <title>Comparative genomics of Steinernema reveals deeply conserved gene regulatory networks.</title>
        <authorList>
            <person name="Dillman A.R."/>
            <person name="Macchietto M."/>
            <person name="Porter C.F."/>
            <person name="Rogers A."/>
            <person name="Williams B."/>
            <person name="Antoshechkin I."/>
            <person name="Lee M.M."/>
            <person name="Goodwin Z."/>
            <person name="Lu X."/>
            <person name="Lewis E.E."/>
            <person name="Goodrich-Blair H."/>
            <person name="Stock S.P."/>
            <person name="Adams B.J."/>
            <person name="Sternberg P.W."/>
            <person name="Mortazavi A."/>
        </authorList>
    </citation>
    <scope>NUCLEOTIDE SEQUENCE [LARGE SCALE GENOMIC DNA]</scope>
    <source>
        <strain evidence="1 2">ALL</strain>
    </source>
</reference>
<evidence type="ECO:0000313" key="2">
    <source>
        <dbReference type="Proteomes" id="UP000298663"/>
    </source>
</evidence>
<proteinExistence type="predicted"/>
<organism evidence="1 2">
    <name type="scientific">Steinernema carpocapsae</name>
    <name type="common">Entomopathogenic nematode</name>
    <dbReference type="NCBI Taxonomy" id="34508"/>
    <lineage>
        <taxon>Eukaryota</taxon>
        <taxon>Metazoa</taxon>
        <taxon>Ecdysozoa</taxon>
        <taxon>Nematoda</taxon>
        <taxon>Chromadorea</taxon>
        <taxon>Rhabditida</taxon>
        <taxon>Tylenchina</taxon>
        <taxon>Panagrolaimomorpha</taxon>
        <taxon>Strongyloidoidea</taxon>
        <taxon>Steinernematidae</taxon>
        <taxon>Steinernema</taxon>
    </lineage>
</organism>
<protein>
    <submittedName>
        <fullName evidence="1">Uncharacterized protein</fullName>
    </submittedName>
</protein>
<evidence type="ECO:0000313" key="1">
    <source>
        <dbReference type="EMBL" id="TKR65250.1"/>
    </source>
</evidence>
<dbReference type="Proteomes" id="UP000298663">
    <property type="component" value="Unassembled WGS sequence"/>
</dbReference>
<dbReference type="OrthoDB" id="1937254at2759"/>
<accession>A0A4U5M8H8</accession>
<dbReference type="AlphaFoldDB" id="A0A4U5M8H8"/>
<name>A0A4U5M8H8_STECR</name>
<keyword evidence="2" id="KW-1185">Reference proteome</keyword>
<gene>
    <name evidence="1" type="ORF">L596_025679</name>
</gene>
<sequence>MTKFREFPEYLRRLLCESIQTKGKKSVSREHQAYNGKLGFVSVNAKNEHFSNSGPYVYKIQGQIHHVVNLAAISDGGVTRVLLMVNCSLWIRMKLLTREPRQIEQLIAT</sequence>
<comment type="caution">
    <text evidence="1">The sequence shown here is derived from an EMBL/GenBank/DDBJ whole genome shotgun (WGS) entry which is preliminary data.</text>
</comment>
<reference evidence="1 2" key="2">
    <citation type="journal article" date="2019" name="G3 (Bethesda)">
        <title>Hybrid Assembly of the Genome of the Entomopathogenic Nematode Steinernema carpocapsae Identifies the X-Chromosome.</title>
        <authorList>
            <person name="Serra L."/>
            <person name="Macchietto M."/>
            <person name="Macias-Munoz A."/>
            <person name="McGill C.J."/>
            <person name="Rodriguez I.M."/>
            <person name="Rodriguez B."/>
            <person name="Murad R."/>
            <person name="Mortazavi A."/>
        </authorList>
    </citation>
    <scope>NUCLEOTIDE SEQUENCE [LARGE SCALE GENOMIC DNA]</scope>
    <source>
        <strain evidence="1 2">ALL</strain>
    </source>
</reference>